<proteinExistence type="predicted"/>
<dbReference type="Proteomes" id="UP000216188">
    <property type="component" value="Unassembled WGS sequence"/>
</dbReference>
<evidence type="ECO:0000313" key="2">
    <source>
        <dbReference type="Proteomes" id="UP000216188"/>
    </source>
</evidence>
<comment type="caution">
    <text evidence="1">The sequence shown here is derived from an EMBL/GenBank/DDBJ whole genome shotgun (WGS) entry which is preliminary data.</text>
</comment>
<evidence type="ECO:0000313" key="1">
    <source>
        <dbReference type="EMBL" id="OYR27554.1"/>
    </source>
</evidence>
<protein>
    <submittedName>
        <fullName evidence="1">Uncharacterized protein</fullName>
    </submittedName>
</protein>
<gene>
    <name evidence="1" type="ORF">CEV34_1740</name>
</gene>
<organism evidence="1 2">
    <name type="scientific">Brucella pseudogrignonensis</name>
    <dbReference type="NCBI Taxonomy" id="419475"/>
    <lineage>
        <taxon>Bacteria</taxon>
        <taxon>Pseudomonadati</taxon>
        <taxon>Pseudomonadota</taxon>
        <taxon>Alphaproteobacteria</taxon>
        <taxon>Hyphomicrobiales</taxon>
        <taxon>Brucellaceae</taxon>
        <taxon>Brucella/Ochrobactrum group</taxon>
        <taxon>Brucella</taxon>
    </lineage>
</organism>
<accession>A0A256GK61</accession>
<dbReference type="AlphaFoldDB" id="A0A256GK61"/>
<sequence>MVGGARRRRRAKSPIIIGMRVEAVPISCSPIGGLNSFGLSHNL</sequence>
<reference evidence="1 2" key="1">
    <citation type="submission" date="2017-07" db="EMBL/GenBank/DDBJ databases">
        <title>Phylogenetic study on the rhizospheric bacterium Ochrobactrum sp. A44.</title>
        <authorList>
            <person name="Krzyzanowska D.M."/>
            <person name="Ossowicki A."/>
            <person name="Rajewska M."/>
            <person name="Maciag T."/>
            <person name="Kaczynski Z."/>
            <person name="Czerwicka M."/>
            <person name="Jafra S."/>
        </authorList>
    </citation>
    <scope>NUCLEOTIDE SEQUENCE [LARGE SCALE GENOMIC DNA]</scope>
    <source>
        <strain evidence="1 2">CCUG 30717</strain>
    </source>
</reference>
<dbReference type="EMBL" id="NNRM01000017">
    <property type="protein sequence ID" value="OYR27554.1"/>
    <property type="molecule type" value="Genomic_DNA"/>
</dbReference>
<keyword evidence="2" id="KW-1185">Reference proteome</keyword>
<name>A0A256GK61_9HYPH</name>